<keyword evidence="9" id="KW-0677">Repeat</keyword>
<dbReference type="GO" id="GO:0016020">
    <property type="term" value="C:membrane"/>
    <property type="evidence" value="ECO:0007669"/>
    <property type="project" value="UniProtKB-SubCell"/>
</dbReference>
<dbReference type="GO" id="GO:0045959">
    <property type="term" value="P:negative regulation of complement activation, classical pathway"/>
    <property type="evidence" value="ECO:0007669"/>
    <property type="project" value="TreeGrafter"/>
</dbReference>
<dbReference type="Pfam" id="PF13855">
    <property type="entry name" value="LRR_8"/>
    <property type="match status" value="4"/>
</dbReference>
<dbReference type="FunFam" id="3.80.10.10:FF:000365">
    <property type="entry name" value="Toll-like receptor 5"/>
    <property type="match status" value="1"/>
</dbReference>
<name>A0A6B0QZ31_9CETA</name>
<dbReference type="PROSITE" id="PS50923">
    <property type="entry name" value="SUSHI"/>
    <property type="match status" value="3"/>
</dbReference>
<evidence type="ECO:0000256" key="13">
    <source>
        <dbReference type="ARBA" id="ARBA00023157"/>
    </source>
</evidence>
<dbReference type="PANTHER" id="PTHR47007:SF1">
    <property type="entry name" value="SUSHI DOMAIN-CONTAINING PROTEIN 4"/>
    <property type="match status" value="1"/>
</dbReference>
<comment type="function">
    <text evidence="17">Acts as a complement inhibitor by disrupting the formation of the classical C3 convertase. Isoform 3 inhibits the classical complement pathway, while membrane-bound isoform 1 inhibits deposition of C3b via both the classical and alternative complement pathways.</text>
</comment>
<dbReference type="InterPro" id="IPR000483">
    <property type="entry name" value="Cys-rich_flank_reg_C"/>
</dbReference>
<keyword evidence="3" id="KW-0597">Phosphoprotein</keyword>
<dbReference type="Gene3D" id="2.10.70.10">
    <property type="entry name" value="Complement Module, domain 1"/>
    <property type="match status" value="4"/>
</dbReference>
<keyword evidence="7 24" id="KW-0812">Transmembrane</keyword>
<feature type="region of interest" description="Disordered" evidence="23">
    <location>
        <begin position="374"/>
        <end position="468"/>
    </location>
</feature>
<evidence type="ECO:0000256" key="8">
    <source>
        <dbReference type="ARBA" id="ARBA00022729"/>
    </source>
</evidence>
<proteinExistence type="inferred from homology"/>
<keyword evidence="16" id="KW-0395">Inflammatory response</keyword>
<dbReference type="SMART" id="SM00032">
    <property type="entry name" value="CCP"/>
    <property type="match status" value="4"/>
</dbReference>
<evidence type="ECO:0000256" key="7">
    <source>
        <dbReference type="ARBA" id="ARBA00022692"/>
    </source>
</evidence>
<dbReference type="SMART" id="SM00365">
    <property type="entry name" value="LRR_SD22"/>
    <property type="match status" value="6"/>
</dbReference>
<dbReference type="PANTHER" id="PTHR47007">
    <property type="entry name" value="SUSHI DOMAIN-CONTAINING PROTEIN 4"/>
    <property type="match status" value="1"/>
</dbReference>
<evidence type="ECO:0000256" key="16">
    <source>
        <dbReference type="ARBA" id="ARBA00023198"/>
    </source>
</evidence>
<dbReference type="Gene3D" id="3.80.10.10">
    <property type="entry name" value="Ribonuclease Inhibitor"/>
    <property type="match status" value="3"/>
</dbReference>
<evidence type="ECO:0000256" key="15">
    <source>
        <dbReference type="ARBA" id="ARBA00023180"/>
    </source>
</evidence>
<dbReference type="GO" id="GO:0045957">
    <property type="term" value="P:negative regulation of complement activation, alternative pathway"/>
    <property type="evidence" value="ECO:0007669"/>
    <property type="project" value="TreeGrafter"/>
</dbReference>
<keyword evidence="12 24" id="KW-0472">Membrane</keyword>
<dbReference type="Proteomes" id="UP000322234">
    <property type="component" value="Unassembled WGS sequence"/>
</dbReference>
<keyword evidence="4" id="KW-0399">Innate immunity</keyword>
<evidence type="ECO:0000313" key="28">
    <source>
        <dbReference type="Proteomes" id="UP000322234"/>
    </source>
</evidence>
<dbReference type="PROSITE" id="PS50104">
    <property type="entry name" value="TIR"/>
    <property type="match status" value="1"/>
</dbReference>
<dbReference type="GO" id="GO:0006954">
    <property type="term" value="P:inflammatory response"/>
    <property type="evidence" value="ECO:0007669"/>
    <property type="project" value="UniProtKB-KW"/>
</dbReference>
<keyword evidence="28" id="KW-1185">Reference proteome</keyword>
<keyword evidence="10" id="KW-0391">Immunity</keyword>
<keyword evidence="15" id="KW-0325">Glycoprotein</keyword>
<evidence type="ECO:0000256" key="22">
    <source>
        <dbReference type="PROSITE-ProRule" id="PRU00302"/>
    </source>
</evidence>
<dbReference type="CDD" id="cd00033">
    <property type="entry name" value="CCP"/>
    <property type="match status" value="4"/>
</dbReference>
<feature type="domain" description="Sushi" evidence="26">
    <location>
        <begin position="151"/>
        <end position="212"/>
    </location>
</feature>
<evidence type="ECO:0000259" key="25">
    <source>
        <dbReference type="PROSITE" id="PS50104"/>
    </source>
</evidence>
<dbReference type="InterPro" id="IPR035976">
    <property type="entry name" value="Sushi/SCR/CCP_sf"/>
</dbReference>
<evidence type="ECO:0000256" key="3">
    <source>
        <dbReference type="ARBA" id="ARBA00022553"/>
    </source>
</evidence>
<evidence type="ECO:0000256" key="18">
    <source>
        <dbReference type="ARBA" id="ARBA00057507"/>
    </source>
</evidence>
<organism evidence="27 28">
    <name type="scientific">Bos mutus</name>
    <name type="common">wild yak</name>
    <dbReference type="NCBI Taxonomy" id="72004"/>
    <lineage>
        <taxon>Eukaryota</taxon>
        <taxon>Metazoa</taxon>
        <taxon>Chordata</taxon>
        <taxon>Craniata</taxon>
        <taxon>Vertebrata</taxon>
        <taxon>Euteleostomi</taxon>
        <taxon>Mammalia</taxon>
        <taxon>Eutheria</taxon>
        <taxon>Laurasiatheria</taxon>
        <taxon>Artiodactyla</taxon>
        <taxon>Ruminantia</taxon>
        <taxon>Pecora</taxon>
        <taxon>Bovidae</taxon>
        <taxon>Bovinae</taxon>
        <taxon>Bos</taxon>
    </lineage>
</organism>
<feature type="disulfide bond" evidence="22">
    <location>
        <begin position="183"/>
        <end position="210"/>
    </location>
</feature>
<evidence type="ECO:0000256" key="9">
    <source>
        <dbReference type="ARBA" id="ARBA00022737"/>
    </source>
</evidence>
<evidence type="ECO:0000256" key="20">
    <source>
        <dbReference type="ARBA" id="ARBA00069048"/>
    </source>
</evidence>
<evidence type="ECO:0000259" key="26">
    <source>
        <dbReference type="PROSITE" id="PS50923"/>
    </source>
</evidence>
<dbReference type="SUPFAM" id="SSF52058">
    <property type="entry name" value="L domain-like"/>
    <property type="match status" value="2"/>
</dbReference>
<protein>
    <recommendedName>
        <fullName evidence="20">Sushi domain-containing protein 4</fullName>
    </recommendedName>
    <alternativeName>
        <fullName evidence="21">Toll-like receptor 5</fullName>
    </alternativeName>
</protein>
<evidence type="ECO:0000256" key="17">
    <source>
        <dbReference type="ARBA" id="ARBA00055065"/>
    </source>
</evidence>
<dbReference type="InterPro" id="IPR032675">
    <property type="entry name" value="LRR_dom_sf"/>
</dbReference>
<evidence type="ECO:0000256" key="19">
    <source>
        <dbReference type="ARBA" id="ARBA00062299"/>
    </source>
</evidence>
<dbReference type="InterPro" id="IPR003591">
    <property type="entry name" value="Leu-rich_rpt_typical-subtyp"/>
</dbReference>
<dbReference type="InterPro" id="IPR001611">
    <property type="entry name" value="Leu-rich_rpt"/>
</dbReference>
<dbReference type="InterPro" id="IPR035897">
    <property type="entry name" value="Toll_tir_struct_dom_sf"/>
</dbReference>
<feature type="domain" description="Sushi" evidence="26">
    <location>
        <begin position="214"/>
        <end position="277"/>
    </location>
</feature>
<dbReference type="SMART" id="SM00369">
    <property type="entry name" value="LRR_TYP"/>
    <property type="match status" value="10"/>
</dbReference>
<keyword evidence="6 22" id="KW-0768">Sushi</keyword>
<evidence type="ECO:0000256" key="14">
    <source>
        <dbReference type="ARBA" id="ARBA00023170"/>
    </source>
</evidence>
<dbReference type="InterPro" id="IPR000157">
    <property type="entry name" value="TIR_dom"/>
</dbReference>
<dbReference type="FunFam" id="2.10.70.10:FF:000140">
    <property type="entry name" value="Sushi domain-containing protein 4"/>
    <property type="match status" value="1"/>
</dbReference>
<evidence type="ECO:0000256" key="12">
    <source>
        <dbReference type="ARBA" id="ARBA00023136"/>
    </source>
</evidence>
<evidence type="ECO:0000256" key="5">
    <source>
        <dbReference type="ARBA" id="ARBA00022614"/>
    </source>
</evidence>
<evidence type="ECO:0000256" key="2">
    <source>
        <dbReference type="ARBA" id="ARBA00009634"/>
    </source>
</evidence>
<dbReference type="Pfam" id="PF13516">
    <property type="entry name" value="LRR_6"/>
    <property type="match status" value="1"/>
</dbReference>
<evidence type="ECO:0000256" key="23">
    <source>
        <dbReference type="SAM" id="MobiDB-lite"/>
    </source>
</evidence>
<dbReference type="Pfam" id="PF01582">
    <property type="entry name" value="TIR"/>
    <property type="match status" value="1"/>
</dbReference>
<evidence type="ECO:0000313" key="27">
    <source>
        <dbReference type="EMBL" id="MXQ81991.1"/>
    </source>
</evidence>
<evidence type="ECO:0000256" key="1">
    <source>
        <dbReference type="ARBA" id="ARBA00004479"/>
    </source>
</evidence>
<comment type="function">
    <text evidence="18">Pattern recognition receptor (PRR) located on the cell surface that participates in the activation of innate immunity and inflammatory response. Recognizes small molecular motifs named pathogen-associated molecular pattern (PAMPs) expressed by pathogens and microbe-associated molecular patterns (MAMPs) usually expressed by resident microbiota. Upon ligand binding such as bacterial flagellins, recruits intracellular adapter proteins MYD88 and TRIF leading to NF-kappa-B activation, cytokine secretion and induction of the inflammatory response. Plays thereby an important role in the relationship between the intestinal epithelium and enteric microbes and contributes to the gut microbiota composition throughout life.</text>
</comment>
<feature type="domain" description="TIR" evidence="25">
    <location>
        <begin position="1166"/>
        <end position="1311"/>
    </location>
</feature>
<dbReference type="FunFam" id="3.80.10.10:FF:000592">
    <property type="entry name" value="Toll-like receptor 5"/>
    <property type="match status" value="1"/>
</dbReference>
<dbReference type="Pfam" id="PF00560">
    <property type="entry name" value="LRR_1"/>
    <property type="match status" value="1"/>
</dbReference>
<dbReference type="Gene3D" id="3.40.50.10140">
    <property type="entry name" value="Toll/interleukin-1 receptor homology (TIR) domain"/>
    <property type="match status" value="1"/>
</dbReference>
<comment type="subunit">
    <text evidence="19">Homodimer. Interacts with MYD88 (via TIR domain). Interacts with TICAM1 (via TIR domain). Interacts with UNC93B1; this interaction is essential for proper TLR5 localization to the plasma membrane.</text>
</comment>
<feature type="transmembrane region" description="Helical" evidence="24">
    <location>
        <begin position="293"/>
        <end position="313"/>
    </location>
</feature>
<keyword evidence="11 24" id="KW-1133">Transmembrane helix</keyword>
<evidence type="ECO:0000256" key="6">
    <source>
        <dbReference type="ARBA" id="ARBA00022659"/>
    </source>
</evidence>
<reference evidence="27" key="1">
    <citation type="submission" date="2019-10" db="EMBL/GenBank/DDBJ databases">
        <title>The sequence and de novo assembly of the wild yak genome.</title>
        <authorList>
            <person name="Liu Y."/>
        </authorList>
    </citation>
    <scope>NUCLEOTIDE SEQUENCE [LARGE SCALE GENOMIC DNA]</scope>
    <source>
        <strain evidence="27">WY2019</strain>
    </source>
</reference>
<dbReference type="SMART" id="SM00082">
    <property type="entry name" value="LRRCT"/>
    <property type="match status" value="1"/>
</dbReference>
<dbReference type="FunFam" id="3.40.50.10140:FF:000001">
    <property type="entry name" value="Toll-like receptor 2"/>
    <property type="match status" value="1"/>
</dbReference>
<dbReference type="FunFam" id="2.10.70.10:FF:000030">
    <property type="entry name" value="Sushi domain-containing protein 4"/>
    <property type="match status" value="1"/>
</dbReference>
<evidence type="ECO:0000256" key="11">
    <source>
        <dbReference type="ARBA" id="ARBA00022989"/>
    </source>
</evidence>
<dbReference type="GO" id="GO:0045087">
    <property type="term" value="P:innate immune response"/>
    <property type="evidence" value="ECO:0007669"/>
    <property type="project" value="UniProtKB-KW"/>
</dbReference>
<gene>
    <name evidence="27" type="ORF">E5288_WYG004885</name>
</gene>
<comment type="caution">
    <text evidence="22">Lacks conserved residue(s) required for the propagation of feature annotation.</text>
</comment>
<dbReference type="PROSITE" id="PS51450">
    <property type="entry name" value="LRR"/>
    <property type="match status" value="2"/>
</dbReference>
<dbReference type="GO" id="GO:0007165">
    <property type="term" value="P:signal transduction"/>
    <property type="evidence" value="ECO:0007669"/>
    <property type="project" value="InterPro"/>
</dbReference>
<dbReference type="FunFam" id="3.80.10.10:FF:000306">
    <property type="entry name" value="Toll-like receptor 5"/>
    <property type="match status" value="1"/>
</dbReference>
<keyword evidence="14" id="KW-0675">Receptor</keyword>
<comment type="subcellular location">
    <subcellularLocation>
        <location evidence="1">Membrane</location>
        <topology evidence="1">Single-pass type I membrane protein</topology>
    </subcellularLocation>
</comment>
<keyword evidence="8" id="KW-0732">Signal</keyword>
<evidence type="ECO:0000256" key="4">
    <source>
        <dbReference type="ARBA" id="ARBA00022588"/>
    </source>
</evidence>
<accession>A0A6B0QZ31</accession>
<dbReference type="InterPro" id="IPR000436">
    <property type="entry name" value="Sushi_SCR_CCP_dom"/>
</dbReference>
<dbReference type="SUPFAM" id="SSF57535">
    <property type="entry name" value="Complement control module/SCR domain"/>
    <property type="match status" value="4"/>
</dbReference>
<evidence type="ECO:0000256" key="10">
    <source>
        <dbReference type="ARBA" id="ARBA00022859"/>
    </source>
</evidence>
<keyword evidence="5" id="KW-0433">Leucine-rich repeat</keyword>
<keyword evidence="13 22" id="KW-1015">Disulfide bond</keyword>
<sequence length="1333" mass="149922">MDKALGIQRVYSEESFLLSVHVGFDDLQVCADPGVPENGFRTPSGGVFFESSVTRFHCQDGFKLKGSTKRLCMKHLNGTLGWIPSDRPICVQEDCRIPQIEDAEIHNKTYRHRDKLIITCHEGFKIRYPDLYNVVSLCRDDGTWDNLPICQGCLRPLASSNGYVNISEFQTSFPVGTVISYHCFPGFKLEGSEYLECLHNLIWSSSPPRCLALEVCPLPPMVSHGDFICHPRPCERYNHGTVVEFYCDPGYSLTSDYKYITCQYGEWFPSYQVYCVKSEQTWPSTHETLLTTWKIVAFTATSVLLALLLVILARMFQTKFKAHFPPRGPPRSSSSDPDFVVVDGVPVMLPSYDEAVSGGFSALGPGYLASVGQGCPLPVDDQSPPAYPGSGDTDTGPGESETCDSVSGSSELLQGLYSPPTCQGGTHPASDNPDTAPSTVGEVASTSPGIDIADDKLHPGGKCGSKPHPLTPSRIMGDCLDLLLGVVLLTSPALGMSSCFFDGWRAIYLSCNLTQVPQVPNTTKSLLLSFNYIRTVTTASFPFLEQLQLLELGTQFTPLTIYREAFRNLPNLRILDLGGSQIDFLHPDAFQGLPHLTKLRLFSCGLSDAVLIDGYFRNLASLTHLDLSKNKIQSLYLHPSFRELNSLKSIDFSFNKIPIVCEQEFKPLQGKTLSFLSLADNHLYSRVSVDWNKCLNPFRNMVLETLDVSGNGWGVDIMRNFSNAINGSQIFSLVLTRHIMGSSFGFSNLKDPDYHTFAGLARSSMIQLDISHGYIFSLNFRIFETLQELKVLNLAYNKINSISRNAFYGLDNLQVLNISYNLLGELYNYDFDGLPKVAYIDLQKNHIGIIQDKTFKFLGKLNTLDLRDNALKTIYFLPSIPNIFLSGNKLMTLPNIPLTANFIQLSENRLENLNDLYFLLQVPHLQILILNQNRFSFCHQNHAPSENSSLEKLFLGENMLQLAWETGSCWDIFKGLSHLQLLYLNKNYLNFLPPGVFHHLTALRGLSLKDNRLTVLFPGDLPANLEILDISGNQLLSPDPDLFASLSAIDITHNNFICECELSAFIHWLNQTNITIAGSPADMYCMYPNSLAGVSIYSLSTESCEEEEVLESLKFSLFILVTVTLTLFLVITLAVTKFRGFCFICYKKAQSLLLKDPIKGRESDMYKYDAYLCFSSKDFEWVQNALLKHLDVQYNSQNRFNLCFEERDFMPGENHIANIQDAVWSSRKIVCLVSRHFLRDGWCLEAFSYAQSRCLADLNGALIMVVVGSLSQFHLMRHQSIRGFVQKRQYLRWPEDLQDVDWFLNKLSQCILKKEKERKKDSTIQLQNVTTIS</sequence>
<dbReference type="Pfam" id="PF00084">
    <property type="entry name" value="Sushi"/>
    <property type="match status" value="3"/>
</dbReference>
<dbReference type="EMBL" id="VBQZ03000009">
    <property type="protein sequence ID" value="MXQ81991.1"/>
    <property type="molecule type" value="Genomic_DNA"/>
</dbReference>
<feature type="transmembrane region" description="Helical" evidence="24">
    <location>
        <begin position="1115"/>
        <end position="1138"/>
    </location>
</feature>
<comment type="caution">
    <text evidence="27">The sequence shown here is derived from an EMBL/GenBank/DDBJ whole genome shotgun (WGS) entry which is preliminary data.</text>
</comment>
<feature type="domain" description="Sushi" evidence="26">
    <location>
        <begin position="28"/>
        <end position="92"/>
    </location>
</feature>
<dbReference type="FunFam" id="2.10.70.10:FF:000121">
    <property type="entry name" value="Sushi domain-containing protein 4"/>
    <property type="match status" value="1"/>
</dbReference>
<dbReference type="SUPFAM" id="SSF52200">
    <property type="entry name" value="Toll/Interleukin receptor TIR domain"/>
    <property type="match status" value="1"/>
</dbReference>
<feature type="compositionally biased region" description="Polar residues" evidence="23">
    <location>
        <begin position="403"/>
        <end position="412"/>
    </location>
</feature>
<dbReference type="SMART" id="SM00255">
    <property type="entry name" value="TIR"/>
    <property type="match status" value="1"/>
</dbReference>
<evidence type="ECO:0000256" key="24">
    <source>
        <dbReference type="SAM" id="Phobius"/>
    </source>
</evidence>
<dbReference type="FunFam" id="2.10.70.10:FF:000063">
    <property type="entry name" value="Sushi domain-containing protein 4"/>
    <property type="match status" value="1"/>
</dbReference>
<feature type="compositionally biased region" description="Polar residues" evidence="23">
    <location>
        <begin position="432"/>
        <end position="448"/>
    </location>
</feature>
<dbReference type="InterPro" id="IPR042985">
    <property type="entry name" value="SUSD4"/>
</dbReference>
<evidence type="ECO:0000256" key="21">
    <source>
        <dbReference type="ARBA" id="ARBA00072833"/>
    </source>
</evidence>
<comment type="similarity">
    <text evidence="2">Belongs to the Toll-like receptor family.</text>
</comment>